<reference evidence="2 3" key="1">
    <citation type="journal article" date="2013" name="Fungal Biol.">
        <title>Analysis of microsatellite markers in the genome of the plant pathogen Ceratocystis fimbriata.</title>
        <authorList>
            <person name="Simpson M.C."/>
            <person name="Wilken P.M."/>
            <person name="Coetzee M.P."/>
            <person name="Wingfield M.J."/>
            <person name="Wingfield B.D."/>
        </authorList>
    </citation>
    <scope>NUCLEOTIDE SEQUENCE [LARGE SCALE GENOMIC DNA]</scope>
    <source>
        <strain evidence="2 3">CBS 114723</strain>
    </source>
</reference>
<dbReference type="OrthoDB" id="4746092at2759"/>
<dbReference type="AlphaFoldDB" id="A0A2C5X4N3"/>
<feature type="region of interest" description="Disordered" evidence="1">
    <location>
        <begin position="134"/>
        <end position="269"/>
    </location>
</feature>
<gene>
    <name evidence="2" type="ORF">CFIMG_002532RA</name>
</gene>
<accession>A0A2C5X4N3</accession>
<feature type="compositionally biased region" description="Polar residues" evidence="1">
    <location>
        <begin position="386"/>
        <end position="397"/>
    </location>
</feature>
<comment type="caution">
    <text evidence="2">The sequence shown here is derived from an EMBL/GenBank/DDBJ whole genome shotgun (WGS) entry which is preliminary data.</text>
</comment>
<dbReference type="STRING" id="1035309.A0A2C5X4N3"/>
<feature type="compositionally biased region" description="Low complexity" evidence="1">
    <location>
        <begin position="166"/>
        <end position="190"/>
    </location>
</feature>
<reference evidence="2 3" key="2">
    <citation type="journal article" date="2013" name="IMA Fungus">
        <title>IMA Genome-F 1: Ceratocystis fimbriata: Draft nuclear genome sequence for the plant pathogen, Ceratocystis fimbriata.</title>
        <authorList>
            <person name="Wilken P.M."/>
            <person name="Steenkamp E.T."/>
            <person name="Wingfield M.J."/>
            <person name="de Beer Z.W."/>
            <person name="Wingfield B.D."/>
        </authorList>
    </citation>
    <scope>NUCLEOTIDE SEQUENCE [LARGE SCALE GENOMIC DNA]</scope>
    <source>
        <strain evidence="2 3">CBS 114723</strain>
    </source>
</reference>
<sequence length="420" mass="46589">MFAQSQPPDRGQPSVRNPFLPFGMANHTFVSLVSSVLSEIQPVSASWPEQDCLFADVGEYLVKCAEVLAEMADKLSNNQHLAYQMHQAQQQQQQQQWNRDCFNYQFYLAHKNESIKTMASSLRNTAEALRLEWSKSDHPPHPHHNHAAPRGAVGIPQGYAQDHTQQHPAHQQHPQQQQHPQAQQHQQQQHRLPTMAQSATPVSSVVAGPSTPQQHQQQHQQQQPPVSSGIGPTASAAPGPIAGMVRREPPTTRTAFPSAAYAPQNGGTPVAYTQESVYPLGSSATSGSMEPMEDELSAMDEERVRQLLNQPQHRGVGQHYCPLAERCDKGGVSSDGSIRLFERNSDYRTHLKKHIKMYKCPVPGCKNVEGFGRKDQLERHIRTTKHSSTAPGVQTPGNGPPHMAPAQPQPEFVPPMAHRY</sequence>
<evidence type="ECO:0000256" key="1">
    <source>
        <dbReference type="SAM" id="MobiDB-lite"/>
    </source>
</evidence>
<feature type="region of interest" description="Disordered" evidence="1">
    <location>
        <begin position="383"/>
        <end position="420"/>
    </location>
</feature>
<evidence type="ECO:0000313" key="2">
    <source>
        <dbReference type="EMBL" id="PHH54768.1"/>
    </source>
</evidence>
<evidence type="ECO:0008006" key="4">
    <source>
        <dbReference type="Google" id="ProtNLM"/>
    </source>
</evidence>
<organism evidence="2 3">
    <name type="scientific">Ceratocystis fimbriata CBS 114723</name>
    <dbReference type="NCBI Taxonomy" id="1035309"/>
    <lineage>
        <taxon>Eukaryota</taxon>
        <taxon>Fungi</taxon>
        <taxon>Dikarya</taxon>
        <taxon>Ascomycota</taxon>
        <taxon>Pezizomycotina</taxon>
        <taxon>Sordariomycetes</taxon>
        <taxon>Hypocreomycetidae</taxon>
        <taxon>Microascales</taxon>
        <taxon>Ceratocystidaceae</taxon>
        <taxon>Ceratocystis</taxon>
    </lineage>
</organism>
<protein>
    <recommendedName>
        <fullName evidence="4">C2H2-type domain-containing protein</fullName>
    </recommendedName>
</protein>
<keyword evidence="3" id="KW-1185">Reference proteome</keyword>
<feature type="region of interest" description="Disordered" evidence="1">
    <location>
        <begin position="279"/>
        <end position="298"/>
    </location>
</feature>
<name>A0A2C5X4N3_9PEZI</name>
<feature type="compositionally biased region" description="Polar residues" evidence="1">
    <location>
        <begin position="279"/>
        <end position="288"/>
    </location>
</feature>
<dbReference type="Proteomes" id="UP000222788">
    <property type="component" value="Unassembled WGS sequence"/>
</dbReference>
<dbReference type="Gene3D" id="3.30.160.60">
    <property type="entry name" value="Classic Zinc Finger"/>
    <property type="match status" value="1"/>
</dbReference>
<feature type="compositionally biased region" description="Low complexity" evidence="1">
    <location>
        <begin position="212"/>
        <end position="225"/>
    </location>
</feature>
<proteinExistence type="predicted"/>
<dbReference type="EMBL" id="APWK03000020">
    <property type="protein sequence ID" value="PHH54768.1"/>
    <property type="molecule type" value="Genomic_DNA"/>
</dbReference>
<evidence type="ECO:0000313" key="3">
    <source>
        <dbReference type="Proteomes" id="UP000222788"/>
    </source>
</evidence>
<feature type="compositionally biased region" description="Pro residues" evidence="1">
    <location>
        <begin position="398"/>
        <end position="413"/>
    </location>
</feature>